<feature type="domain" description="CMP/dCMP-type deaminase" evidence="3">
    <location>
        <begin position="9"/>
        <end position="133"/>
    </location>
</feature>
<keyword evidence="5" id="KW-1185">Reference proteome</keyword>
<accession>A0ABT1Z2L6</accession>
<dbReference type="RefSeq" id="WP_258295145.1">
    <property type="nucleotide sequence ID" value="NZ_JANKJG010000009.1"/>
</dbReference>
<dbReference type="InterPro" id="IPR016193">
    <property type="entry name" value="Cytidine_deaminase-like"/>
</dbReference>
<evidence type="ECO:0000256" key="1">
    <source>
        <dbReference type="ARBA" id="ARBA00022723"/>
    </source>
</evidence>
<dbReference type="Proteomes" id="UP001165396">
    <property type="component" value="Unassembled WGS sequence"/>
</dbReference>
<gene>
    <name evidence="4" type="ORF">NTA49_12585</name>
</gene>
<comment type="caution">
    <text evidence="4">The sequence shown here is derived from an EMBL/GenBank/DDBJ whole genome shotgun (WGS) entry which is preliminary data.</text>
</comment>
<dbReference type="PANTHER" id="PTHR11079">
    <property type="entry name" value="CYTOSINE DEAMINASE FAMILY MEMBER"/>
    <property type="match status" value="1"/>
</dbReference>
<dbReference type="PROSITE" id="PS00903">
    <property type="entry name" value="CYT_DCMP_DEAMINASES_1"/>
    <property type="match status" value="1"/>
</dbReference>
<dbReference type="InterPro" id="IPR002125">
    <property type="entry name" value="CMP_dCMP_dom"/>
</dbReference>
<dbReference type="CDD" id="cd01285">
    <property type="entry name" value="nucleoside_deaminase"/>
    <property type="match status" value="1"/>
</dbReference>
<name>A0ABT1Z2L6_9RHOB</name>
<dbReference type="SUPFAM" id="SSF53927">
    <property type="entry name" value="Cytidine deaminase-like"/>
    <property type="match status" value="1"/>
</dbReference>
<evidence type="ECO:0000313" key="4">
    <source>
        <dbReference type="EMBL" id="MCR8827374.1"/>
    </source>
</evidence>
<sequence>MPRSDQVSAAEAQVLQDAIEKAIAAHRSSGRTGIAAAIMRGDTLVGLAENAVFQDCDPTRHAEIVVMGKAAAQLGTTDLSGCTLISTLQPCEMCLAAMRFAGITRVIFAAQQANVGSKYFMFPKLTITDFQAAGEGFTHIGGVSEQDVLYLYADGEE</sequence>
<dbReference type="Gene3D" id="3.40.140.10">
    <property type="entry name" value="Cytidine Deaminase, domain 2"/>
    <property type="match status" value="1"/>
</dbReference>
<evidence type="ECO:0000313" key="5">
    <source>
        <dbReference type="Proteomes" id="UP001165396"/>
    </source>
</evidence>
<evidence type="ECO:0000259" key="3">
    <source>
        <dbReference type="PROSITE" id="PS51747"/>
    </source>
</evidence>
<protein>
    <submittedName>
        <fullName evidence="4">Nucleoside deaminase</fullName>
    </submittedName>
</protein>
<keyword evidence="1" id="KW-0479">Metal-binding</keyword>
<dbReference type="PROSITE" id="PS51747">
    <property type="entry name" value="CYT_DCMP_DEAMINASES_2"/>
    <property type="match status" value="1"/>
</dbReference>
<dbReference type="EMBL" id="JANKJG010000009">
    <property type="protein sequence ID" value="MCR8827374.1"/>
    <property type="molecule type" value="Genomic_DNA"/>
</dbReference>
<dbReference type="InterPro" id="IPR016192">
    <property type="entry name" value="APOBEC/CMP_deaminase_Zn-bd"/>
</dbReference>
<reference evidence="4" key="1">
    <citation type="submission" date="2022-07" db="EMBL/GenBank/DDBJ databases">
        <title>Pseudosulfitobacter sp. strain AP-MA-4, whole genome sequence.</title>
        <authorList>
            <person name="Jiang Y."/>
        </authorList>
    </citation>
    <scope>NUCLEOTIDE SEQUENCE</scope>
    <source>
        <strain evidence="4">AP-MA-4</strain>
    </source>
</reference>
<dbReference type="PANTHER" id="PTHR11079:SF162">
    <property type="entry name" value="RIBOFLAVIN BIOSYNTHESIS PROTEIN PYRD, CHLOROPLASTIC"/>
    <property type="match status" value="1"/>
</dbReference>
<dbReference type="Pfam" id="PF00383">
    <property type="entry name" value="dCMP_cyt_deam_1"/>
    <property type="match status" value="1"/>
</dbReference>
<proteinExistence type="predicted"/>
<evidence type="ECO:0000256" key="2">
    <source>
        <dbReference type="ARBA" id="ARBA00022833"/>
    </source>
</evidence>
<keyword evidence="2" id="KW-0862">Zinc</keyword>
<organism evidence="4 5">
    <name type="scientific">Pseudosulfitobacter koreensis</name>
    <dbReference type="NCBI Taxonomy" id="2968472"/>
    <lineage>
        <taxon>Bacteria</taxon>
        <taxon>Pseudomonadati</taxon>
        <taxon>Pseudomonadota</taxon>
        <taxon>Alphaproteobacteria</taxon>
        <taxon>Rhodobacterales</taxon>
        <taxon>Roseobacteraceae</taxon>
        <taxon>Pseudosulfitobacter</taxon>
    </lineage>
</organism>